<evidence type="ECO:0000256" key="1">
    <source>
        <dbReference type="ARBA" id="ARBA00004184"/>
    </source>
</evidence>
<keyword evidence="5" id="KW-0012">Acyltransferase</keyword>
<dbReference type="EMBL" id="MJFZ01000001">
    <property type="protein sequence ID" value="RAW43740.1"/>
    <property type="molecule type" value="Genomic_DNA"/>
</dbReference>
<keyword evidence="3" id="KW-0808">Transferase</keyword>
<dbReference type="OrthoDB" id="429813at2759"/>
<dbReference type="Pfam" id="PF01553">
    <property type="entry name" value="Acyltransferase"/>
    <property type="match status" value="1"/>
</dbReference>
<evidence type="ECO:0000256" key="4">
    <source>
        <dbReference type="ARBA" id="ARBA00023136"/>
    </source>
</evidence>
<dbReference type="GO" id="GO:0031966">
    <property type="term" value="C:mitochondrial membrane"/>
    <property type="evidence" value="ECO:0007669"/>
    <property type="project" value="TreeGrafter"/>
</dbReference>
<dbReference type="PANTHER" id="PTHR12563">
    <property type="entry name" value="GLYCEROL-3-PHOSPHATE ACYLTRANSFERASE"/>
    <property type="match status" value="1"/>
</dbReference>
<evidence type="ECO:0000259" key="6">
    <source>
        <dbReference type="SMART" id="SM00563"/>
    </source>
</evidence>
<comment type="caution">
    <text evidence="7">The sequence shown here is derived from an EMBL/GenBank/DDBJ whole genome shotgun (WGS) entry which is preliminary data.</text>
</comment>
<dbReference type="InterPro" id="IPR002123">
    <property type="entry name" value="Plipid/glycerol_acylTrfase"/>
</dbReference>
<dbReference type="CDD" id="cd09071">
    <property type="entry name" value="FAR_C"/>
    <property type="match status" value="1"/>
</dbReference>
<dbReference type="InterPro" id="IPR041728">
    <property type="entry name" value="GPAT/DHAPAT_LPLAT"/>
</dbReference>
<dbReference type="InterPro" id="IPR045520">
    <property type="entry name" value="GPAT/DHAPAT_C"/>
</dbReference>
<feature type="domain" description="Phospholipid/glycerol acyltransferase" evidence="6">
    <location>
        <begin position="775"/>
        <end position="903"/>
    </location>
</feature>
<dbReference type="SUPFAM" id="SSF51735">
    <property type="entry name" value="NAD(P)-binding Rossmann-fold domains"/>
    <property type="match status" value="1"/>
</dbReference>
<dbReference type="Pfam" id="PF07993">
    <property type="entry name" value="NAD_binding_4"/>
    <property type="match status" value="1"/>
</dbReference>
<dbReference type="GO" id="GO:0006072">
    <property type="term" value="P:glycerol-3-phosphate metabolic process"/>
    <property type="evidence" value="ECO:0007669"/>
    <property type="project" value="TreeGrafter"/>
</dbReference>
<reference evidence="7 8" key="1">
    <citation type="submission" date="2018-01" db="EMBL/GenBank/DDBJ databases">
        <title>Draft genome of the strawberry crown rot pathogen Phytophthora cactorum.</title>
        <authorList>
            <person name="Armitage A.D."/>
            <person name="Lysoe E."/>
            <person name="Nellist C.F."/>
            <person name="Harrison R.J."/>
            <person name="Brurberg M.B."/>
        </authorList>
    </citation>
    <scope>NUCLEOTIDE SEQUENCE [LARGE SCALE GENOMIC DNA]</scope>
    <source>
        <strain evidence="7 8">10300</strain>
    </source>
</reference>
<dbReference type="VEuPathDB" id="FungiDB:PC110_g37"/>
<keyword evidence="8" id="KW-1185">Reference proteome</keyword>
<accession>A0A329T533</accession>
<dbReference type="PANTHER" id="PTHR12563:SF17">
    <property type="entry name" value="DIHYDROXYACETONE PHOSPHATE ACYLTRANSFERASE"/>
    <property type="match status" value="1"/>
</dbReference>
<proteinExistence type="inferred from homology"/>
<dbReference type="STRING" id="29920.A0A329T533"/>
<dbReference type="Pfam" id="PF03015">
    <property type="entry name" value="Sterile"/>
    <property type="match status" value="1"/>
</dbReference>
<keyword evidence="4" id="KW-0472">Membrane</keyword>
<evidence type="ECO:0000313" key="8">
    <source>
        <dbReference type="Proteomes" id="UP000251314"/>
    </source>
</evidence>
<dbReference type="CDD" id="cd07993">
    <property type="entry name" value="LPLAT_DHAPAT-like"/>
    <property type="match status" value="1"/>
</dbReference>
<sequence>MKTSISVSRSMLLSNCLIRSTAKEKCVLLGLVRAVHRMEIELLRGRFQAIEIEREEASMTYQTPRVDGVFAQLERGTAGQGVVITEPPSCELHVYKQEQAETSVETSHRYPIQFAKRVTRNMEQIYADQSLFITGGTGFLAKTLIEKLLRCTPDVAKVFVLIRPRKGVAPAERLQKEIIESRVFDRLRAERPNDFEAFAREKLQAIAGDIATPDLGISIEDARLLRACVQISIHSAATVQFDEPLEVAVEMNCLGALNVAKFVQSCPRNRCHLHVSTAYVNSNRRDPRISEELYPLDFDAHDALKAVTTASPSELERLRVNLMGTYPNTYALTKSMTEHLLVREVAPHFPLIIYRPTIIGASWKEPMPGWTDQIAAAGAIFLAAGMGVLTMLPGDPRNVADIVPVDLAVNSILLSICAKIHEHESSRVSPKPPCPLVKGVTMNKPMVVHCGTSDPRQNPLRWRVPCVLVPEYFRKNPPARGLFPAKFSMIPTHQSFQIQWFLTYALPSSVYSTVANKSGHPGHIKNAAKLWQLTWRARNLVELFKPFTENQWIFVADAAEKTLKPYATEDFWIDSHEIAWERYVVNYCVGLKKYMLHEDVIDVNIEGVNQTKLALSTGRILEWDPDHHAISFPGLLSDVAWAYTSSRKPGYTKSGLLGRVMGITGWKEGMNHEASHVPRPHVESVGGLRNSVLESEVVRAAIEERAVAHGMDIEDVERQAASILSTMAAQLDYKAVRKFGWLLRKVCRNMYDQIHVDETGLTRIRDLLADRRGSVVLVPTHRSYVDFLLMSYVFFAYNIPVPYVAAGEDFLHMGSLTKLLRGSGAYFIRRSFSDDPLYSAVFRAYTQYLVSRGHTIEFFIEGSRSRSGKQLHPKFGILNTVVDCYLSEKVKNLYIVPVTIDYEKPLEVLLHQNELLGEGKIRESISALFKAMPIVRKKFGSISVKFGVPLDVKQHVDATLARAQEQEIFVPTSAIVEDLGYAITDALIDNATCAMSHVVAAILLVYRQGISKQELVRQADWLRLEILRRGGRVVGTQGRSPTVVVDRALELLHELVTMRRKDLVEPAITSREQYPNMIGLGYYRNKLLHWFNREGVLACAYQALDAFNLPSGTSTQSVPSSSEESGVDRQELLDGALFLYEMLTMEFVRKDDPEADRAHLVEALAQLETRKVLVPLATSSPRVEAADGAMLSLLSTLMWPFIDSYWVAVTSLFALRPHGEVSTEDLLKRLQWLAETMYHEKLISFYESCSRETLQNALALLERWGVLSSRRLPSKGKGKPAVQLLILTPQYTKDGELEQLALRVSKFRKLPPGVQPATTSETEVLARLPALSRM</sequence>
<evidence type="ECO:0000256" key="2">
    <source>
        <dbReference type="ARBA" id="ARBA00007937"/>
    </source>
</evidence>
<dbReference type="GO" id="GO:0019432">
    <property type="term" value="P:triglyceride biosynthetic process"/>
    <property type="evidence" value="ECO:0007669"/>
    <property type="project" value="TreeGrafter"/>
</dbReference>
<dbReference type="GO" id="GO:0004366">
    <property type="term" value="F:glycerol-3-phosphate O-acyltransferase activity"/>
    <property type="evidence" value="ECO:0007669"/>
    <property type="project" value="TreeGrafter"/>
</dbReference>
<dbReference type="Proteomes" id="UP000251314">
    <property type="component" value="Unassembled WGS sequence"/>
</dbReference>
<dbReference type="CDD" id="cd05236">
    <property type="entry name" value="FAR-N_SDR_e"/>
    <property type="match status" value="1"/>
</dbReference>
<dbReference type="InterPro" id="IPR036291">
    <property type="entry name" value="NAD(P)-bd_dom_sf"/>
</dbReference>
<dbReference type="GO" id="GO:0012505">
    <property type="term" value="C:endomembrane system"/>
    <property type="evidence" value="ECO:0007669"/>
    <property type="project" value="UniProtKB-SubCell"/>
</dbReference>
<dbReference type="Pfam" id="PF19277">
    <property type="entry name" value="GPAT_C"/>
    <property type="match status" value="1"/>
</dbReference>
<dbReference type="Gene3D" id="3.40.50.720">
    <property type="entry name" value="NAD(P)-binding Rossmann-like Domain"/>
    <property type="match status" value="1"/>
</dbReference>
<comment type="similarity">
    <text evidence="2">Belongs to the GPAT/DAPAT family.</text>
</comment>
<organism evidence="7 8">
    <name type="scientific">Phytophthora cactorum</name>
    <dbReference type="NCBI Taxonomy" id="29920"/>
    <lineage>
        <taxon>Eukaryota</taxon>
        <taxon>Sar</taxon>
        <taxon>Stramenopiles</taxon>
        <taxon>Oomycota</taxon>
        <taxon>Peronosporomycetes</taxon>
        <taxon>Peronosporales</taxon>
        <taxon>Peronosporaceae</taxon>
        <taxon>Phytophthora</taxon>
    </lineage>
</organism>
<dbReference type="SMART" id="SM00563">
    <property type="entry name" value="PlsC"/>
    <property type="match status" value="1"/>
</dbReference>
<gene>
    <name evidence="7" type="ORF">PC110_g37</name>
</gene>
<evidence type="ECO:0000256" key="3">
    <source>
        <dbReference type="ARBA" id="ARBA00022679"/>
    </source>
</evidence>
<dbReference type="SUPFAM" id="SSF69593">
    <property type="entry name" value="Glycerol-3-phosphate (1)-acyltransferase"/>
    <property type="match status" value="1"/>
</dbReference>
<dbReference type="GO" id="GO:0006631">
    <property type="term" value="P:fatty acid metabolic process"/>
    <property type="evidence" value="ECO:0007669"/>
    <property type="project" value="TreeGrafter"/>
</dbReference>
<dbReference type="InterPro" id="IPR022284">
    <property type="entry name" value="GPAT/DHAPAT"/>
</dbReference>
<dbReference type="GO" id="GO:0008654">
    <property type="term" value="P:phospholipid biosynthetic process"/>
    <property type="evidence" value="ECO:0007669"/>
    <property type="project" value="TreeGrafter"/>
</dbReference>
<evidence type="ECO:0000313" key="7">
    <source>
        <dbReference type="EMBL" id="RAW43740.1"/>
    </source>
</evidence>
<name>A0A329T533_9STRA</name>
<dbReference type="InterPro" id="IPR033640">
    <property type="entry name" value="FAR_C"/>
</dbReference>
<dbReference type="InterPro" id="IPR013120">
    <property type="entry name" value="FAR_NAD-bd"/>
</dbReference>
<evidence type="ECO:0000256" key="5">
    <source>
        <dbReference type="ARBA" id="ARBA00023315"/>
    </source>
</evidence>
<protein>
    <recommendedName>
        <fullName evidence="6">Phospholipid/glycerol acyltransferase domain-containing protein</fullName>
    </recommendedName>
</protein>
<comment type="subcellular location">
    <subcellularLocation>
        <location evidence="1">Endomembrane system</location>
        <topology evidence="1">Peripheral membrane protein</topology>
    </subcellularLocation>
</comment>